<dbReference type="Proteomes" id="UP001432060">
    <property type="component" value="Plasmid unnamed2"/>
</dbReference>
<gene>
    <name evidence="2" type="ORF">OG515_37660</name>
</gene>
<name>A0ABZ1XXA2_9ACTN</name>
<dbReference type="EMBL" id="CP109021">
    <property type="protein sequence ID" value="WUT88007.1"/>
    <property type="molecule type" value="Genomic_DNA"/>
</dbReference>
<proteinExistence type="predicted"/>
<organism evidence="2 3">
    <name type="scientific">Streptomyces melanogenes</name>
    <dbReference type="NCBI Taxonomy" id="67326"/>
    <lineage>
        <taxon>Bacteria</taxon>
        <taxon>Bacillati</taxon>
        <taxon>Actinomycetota</taxon>
        <taxon>Actinomycetes</taxon>
        <taxon>Kitasatosporales</taxon>
        <taxon>Streptomycetaceae</taxon>
        <taxon>Streptomyces</taxon>
    </lineage>
</organism>
<dbReference type="RefSeq" id="WP_329405010.1">
    <property type="nucleotide sequence ID" value="NZ_CP109021.1"/>
</dbReference>
<keyword evidence="3" id="KW-1185">Reference proteome</keyword>
<accession>A0ABZ1XXA2</accession>
<sequence>MDVAVLLVLVVGVRHLGDVPVAVETYRATAAGLADARMTSLTARHGRVPSGTISAGPVAADDAAGHAAGGRRRAEGP</sequence>
<reference evidence="2" key="1">
    <citation type="submission" date="2022-10" db="EMBL/GenBank/DDBJ databases">
        <title>The complete genomes of actinobacterial strains from the NBC collection.</title>
        <authorList>
            <person name="Joergensen T.S."/>
            <person name="Alvarez Arevalo M."/>
            <person name="Sterndorff E.B."/>
            <person name="Faurdal D."/>
            <person name="Vuksanovic O."/>
            <person name="Mourched A.-S."/>
            <person name="Charusanti P."/>
            <person name="Shaw S."/>
            <person name="Blin K."/>
            <person name="Weber T."/>
        </authorList>
    </citation>
    <scope>NUCLEOTIDE SEQUENCE</scope>
    <source>
        <strain evidence="2">NBC_00668</strain>
        <plasmid evidence="2">unnamed2</plasmid>
    </source>
</reference>
<evidence type="ECO:0000313" key="2">
    <source>
        <dbReference type="EMBL" id="WUT88007.1"/>
    </source>
</evidence>
<geneLocation type="plasmid" evidence="2 3">
    <name>unnamed2</name>
</geneLocation>
<protein>
    <submittedName>
        <fullName evidence="2">Uncharacterized protein</fullName>
    </submittedName>
</protein>
<evidence type="ECO:0000256" key="1">
    <source>
        <dbReference type="SAM" id="MobiDB-lite"/>
    </source>
</evidence>
<feature type="region of interest" description="Disordered" evidence="1">
    <location>
        <begin position="45"/>
        <end position="77"/>
    </location>
</feature>
<keyword evidence="2" id="KW-0614">Plasmid</keyword>
<evidence type="ECO:0000313" key="3">
    <source>
        <dbReference type="Proteomes" id="UP001432060"/>
    </source>
</evidence>